<name>A0A6L2JUT3_TANCI</name>
<protein>
    <submittedName>
        <fullName evidence="1">Uncharacterized protein</fullName>
    </submittedName>
</protein>
<reference evidence="1" key="1">
    <citation type="journal article" date="2019" name="Sci. Rep.">
        <title>Draft genome of Tanacetum cinerariifolium, the natural source of mosquito coil.</title>
        <authorList>
            <person name="Yamashiro T."/>
            <person name="Shiraishi A."/>
            <person name="Satake H."/>
            <person name="Nakayama K."/>
        </authorList>
    </citation>
    <scope>NUCLEOTIDE SEQUENCE</scope>
</reference>
<proteinExistence type="predicted"/>
<dbReference type="AlphaFoldDB" id="A0A6L2JUT3"/>
<organism evidence="1">
    <name type="scientific">Tanacetum cinerariifolium</name>
    <name type="common">Dalmatian daisy</name>
    <name type="synonym">Chrysanthemum cinerariifolium</name>
    <dbReference type="NCBI Taxonomy" id="118510"/>
    <lineage>
        <taxon>Eukaryota</taxon>
        <taxon>Viridiplantae</taxon>
        <taxon>Streptophyta</taxon>
        <taxon>Embryophyta</taxon>
        <taxon>Tracheophyta</taxon>
        <taxon>Spermatophyta</taxon>
        <taxon>Magnoliopsida</taxon>
        <taxon>eudicotyledons</taxon>
        <taxon>Gunneridae</taxon>
        <taxon>Pentapetalae</taxon>
        <taxon>asterids</taxon>
        <taxon>campanulids</taxon>
        <taxon>Asterales</taxon>
        <taxon>Asteraceae</taxon>
        <taxon>Asteroideae</taxon>
        <taxon>Anthemideae</taxon>
        <taxon>Anthemidinae</taxon>
        <taxon>Tanacetum</taxon>
    </lineage>
</organism>
<evidence type="ECO:0000313" key="1">
    <source>
        <dbReference type="EMBL" id="GEU40489.1"/>
    </source>
</evidence>
<accession>A0A6L2JUT3</accession>
<sequence length="243" mass="27489">MDSNFNNENEPWKFSLDIDDSELHLTPVVRPSSSTHVEPSPYTPNPVRIIPGHAGIIQQAKMLKKKGFGTLLTCYFVIMDARKDDSLPSLTKYDYAKTVCDHLPRRDSQHLVQFLVALRHDFEGLRGSVLHRDPLPSVDFKAVNIASKLDLTILIRSYNLDLAKTKTILGEIAILTALVDHVVSELLVEEIRLNSHDDKKIFGPSIFASTHHTTTSTRTQNMPYSKLVLDECAYCKHNSHWKS</sequence>
<dbReference type="EMBL" id="BKCJ010001308">
    <property type="protein sequence ID" value="GEU40489.1"/>
    <property type="molecule type" value="Genomic_DNA"/>
</dbReference>
<gene>
    <name evidence="1" type="ORF">Tci_012467</name>
</gene>
<comment type="caution">
    <text evidence="1">The sequence shown here is derived from an EMBL/GenBank/DDBJ whole genome shotgun (WGS) entry which is preliminary data.</text>
</comment>